<dbReference type="PANTHER" id="PTHR44068">
    <property type="entry name" value="ZGC:194242"/>
    <property type="match status" value="1"/>
</dbReference>
<comment type="caution">
    <text evidence="5">The sequence shown here is derived from an EMBL/GenBank/DDBJ whole genome shotgun (WGS) entry which is preliminary data.</text>
</comment>
<evidence type="ECO:0000313" key="6">
    <source>
        <dbReference type="Proteomes" id="UP000494206"/>
    </source>
</evidence>
<gene>
    <name evidence="5" type="ORF">CBOVIS_LOCUS8757</name>
</gene>
<evidence type="ECO:0000313" key="5">
    <source>
        <dbReference type="EMBL" id="CAB3406727.1"/>
    </source>
</evidence>
<dbReference type="GO" id="GO:0003838">
    <property type="term" value="F:sterol 24-C-methyltransferase activity"/>
    <property type="evidence" value="ECO:0007669"/>
    <property type="project" value="TreeGrafter"/>
</dbReference>
<dbReference type="SUPFAM" id="SSF53335">
    <property type="entry name" value="S-adenosyl-L-methionine-dependent methyltransferases"/>
    <property type="match status" value="1"/>
</dbReference>
<keyword evidence="6" id="KW-1185">Reference proteome</keyword>
<dbReference type="InterPro" id="IPR013216">
    <property type="entry name" value="Methyltransf_11"/>
</dbReference>
<dbReference type="InterPro" id="IPR050447">
    <property type="entry name" value="Erg6_SMT_methyltransf"/>
</dbReference>
<keyword evidence="1" id="KW-0808">Transferase</keyword>
<dbReference type="Gene3D" id="3.40.50.150">
    <property type="entry name" value="Vaccinia Virus protein VP39"/>
    <property type="match status" value="1"/>
</dbReference>
<organism evidence="5 6">
    <name type="scientific">Caenorhabditis bovis</name>
    <dbReference type="NCBI Taxonomy" id="2654633"/>
    <lineage>
        <taxon>Eukaryota</taxon>
        <taxon>Metazoa</taxon>
        <taxon>Ecdysozoa</taxon>
        <taxon>Nematoda</taxon>
        <taxon>Chromadorea</taxon>
        <taxon>Rhabditida</taxon>
        <taxon>Rhabditina</taxon>
        <taxon>Rhabditomorpha</taxon>
        <taxon>Rhabditoidea</taxon>
        <taxon>Rhabditidae</taxon>
        <taxon>Peloderinae</taxon>
        <taxon>Caenorhabditis</taxon>
    </lineage>
</organism>
<dbReference type="AlphaFoldDB" id="A0A8S1EST8"/>
<proteinExistence type="inferred from homology"/>
<dbReference type="Proteomes" id="UP000494206">
    <property type="component" value="Unassembled WGS sequence"/>
</dbReference>
<feature type="domain" description="Methyltransferase type 11" evidence="4">
    <location>
        <begin position="95"/>
        <end position="177"/>
    </location>
</feature>
<protein>
    <recommendedName>
        <fullName evidence="4">Methyltransferase type 11 domain-containing protein</fullName>
    </recommendedName>
</protein>
<feature type="transmembrane region" description="Helical" evidence="3">
    <location>
        <begin position="21"/>
        <end position="44"/>
    </location>
</feature>
<keyword evidence="3" id="KW-1133">Transmembrane helix</keyword>
<accession>A0A8S1EST8</accession>
<evidence type="ECO:0000256" key="2">
    <source>
        <dbReference type="ARBA" id="ARBA00038188"/>
    </source>
</evidence>
<reference evidence="5 6" key="1">
    <citation type="submission" date="2020-04" db="EMBL/GenBank/DDBJ databases">
        <authorList>
            <person name="Laetsch R D."/>
            <person name="Stevens L."/>
            <person name="Kumar S."/>
            <person name="Blaxter L. M."/>
        </authorList>
    </citation>
    <scope>NUCLEOTIDE SEQUENCE [LARGE SCALE GENOMIC DNA]</scope>
</reference>
<dbReference type="Pfam" id="PF08241">
    <property type="entry name" value="Methyltransf_11"/>
    <property type="match status" value="1"/>
</dbReference>
<evidence type="ECO:0000259" key="4">
    <source>
        <dbReference type="Pfam" id="PF08241"/>
    </source>
</evidence>
<evidence type="ECO:0000256" key="3">
    <source>
        <dbReference type="SAM" id="Phobius"/>
    </source>
</evidence>
<name>A0A8S1EST8_9PELO</name>
<dbReference type="OrthoDB" id="506498at2759"/>
<dbReference type="GO" id="GO:0005783">
    <property type="term" value="C:endoplasmic reticulum"/>
    <property type="evidence" value="ECO:0007669"/>
    <property type="project" value="TreeGrafter"/>
</dbReference>
<sequence>MIRHHLFARLNKIWLWIFDQFILYPLMSWIAPTLGVHFMNLGYWPNDLDDTPIQLFMEENCDMIRQECDKPHLFLYEKLLSLHPAYPDFENLSILEVSCGQGYGIDWIDRTRFVSIIGCDKIKCPPPWITYGDAHDLPFESSSMDMILNVEASHLYANFEQFLNECHRVLKPDGFLCWTDLRFADQIDATIRSFTDAGFHCNAWQDITNEVIQGIHKTSQFYDEILDKSPFIVKMFRSSLRATYCAPGTATYNNFAEKRKLYTAAVFKKELKY</sequence>
<evidence type="ECO:0000256" key="1">
    <source>
        <dbReference type="ARBA" id="ARBA00022679"/>
    </source>
</evidence>
<dbReference type="InterPro" id="IPR029063">
    <property type="entry name" value="SAM-dependent_MTases_sf"/>
</dbReference>
<dbReference type="CDD" id="cd02440">
    <property type="entry name" value="AdoMet_MTases"/>
    <property type="match status" value="1"/>
</dbReference>
<dbReference type="GO" id="GO:0016126">
    <property type="term" value="P:sterol biosynthetic process"/>
    <property type="evidence" value="ECO:0007669"/>
    <property type="project" value="TreeGrafter"/>
</dbReference>
<comment type="similarity">
    <text evidence="2">Belongs to the class I-like SAM-binding methyltransferase superfamily. Erg6/SMT family.</text>
</comment>
<dbReference type="EMBL" id="CADEPM010000005">
    <property type="protein sequence ID" value="CAB3406727.1"/>
    <property type="molecule type" value="Genomic_DNA"/>
</dbReference>
<dbReference type="PANTHER" id="PTHR44068:SF1">
    <property type="entry name" value="HYPOTHETICAL LOC100005854"/>
    <property type="match status" value="1"/>
</dbReference>
<keyword evidence="3" id="KW-0812">Transmembrane</keyword>
<keyword evidence="3" id="KW-0472">Membrane</keyword>